<dbReference type="RefSeq" id="WP_084812098.1">
    <property type="nucleotide sequence ID" value="NZ_JRYR02000001.1"/>
</dbReference>
<dbReference type="PANTHER" id="PTHR46511">
    <property type="entry name" value="MORN REPEAT-CONTAINING PROTEIN 3"/>
    <property type="match status" value="1"/>
</dbReference>
<keyword evidence="2" id="KW-0677">Repeat</keyword>
<keyword evidence="7" id="KW-1185">Reference proteome</keyword>
<dbReference type="PANTHER" id="PTHR46511:SF1">
    <property type="entry name" value="MORN REPEAT-CONTAINING PROTEIN 3"/>
    <property type="match status" value="1"/>
</dbReference>
<dbReference type="EMBL" id="JRYR02000001">
    <property type="protein sequence ID" value="OHX66267.1"/>
    <property type="molecule type" value="Genomic_DNA"/>
</dbReference>
<dbReference type="Gene3D" id="2.20.110.10">
    <property type="entry name" value="Histone H3 K4-specific methyltransferase SET7/9 N-terminal domain"/>
    <property type="match status" value="2"/>
</dbReference>
<sequence>MKKIIYTLPSLIILIVIAFYMKGQIDDLKKEVTVLEEKNDELEKLSLKTTADSLLINHNFTEALLHYQTLDSLHQTTEHTDKAMKYISSQRVPYNKINQLEERYYNKENHINELRFNQDELSDSISYLKKVNHTLTISKGHLESDLFKNHREIKNLKQELVSKEKQINRLDIINFDGAEIKYIGEVRDEQANGFGYAVFEKKGFYEGLWANNMQNGKGIYTWANGDSYEGNYKNGIRDGFGVYYFTSGERYEGFWANNLRDGFGVIFDKDNKKIYEGVWKKDKPKSGKKNKGEKEL</sequence>
<dbReference type="Proteomes" id="UP000179797">
    <property type="component" value="Unassembled WGS sequence"/>
</dbReference>
<accession>A0A1S1YZ38</accession>
<dbReference type="AlphaFoldDB" id="A0A1S1YZ38"/>
<dbReference type="SUPFAM" id="SSF82185">
    <property type="entry name" value="Histone H3 K4-specific methyltransferase SET7/9 N-terminal domain"/>
    <property type="match status" value="1"/>
</dbReference>
<dbReference type="SMART" id="SM00698">
    <property type="entry name" value="MORN"/>
    <property type="match status" value="3"/>
</dbReference>
<evidence type="ECO:0000256" key="1">
    <source>
        <dbReference type="ARBA" id="ARBA00004218"/>
    </source>
</evidence>
<protein>
    <recommendedName>
        <fullName evidence="4">MORN repeat-containing protein 3</fullName>
    </recommendedName>
</protein>
<gene>
    <name evidence="6" type="ORF">NH26_07825</name>
</gene>
<comment type="caution">
    <text evidence="6">The sequence shown here is derived from an EMBL/GenBank/DDBJ whole genome shotgun (WGS) entry which is preliminary data.</text>
</comment>
<dbReference type="STRING" id="915059.NH26_07825"/>
<organism evidence="6 7">
    <name type="scientific">Flammeovirga pacifica</name>
    <dbReference type="NCBI Taxonomy" id="915059"/>
    <lineage>
        <taxon>Bacteria</taxon>
        <taxon>Pseudomonadati</taxon>
        <taxon>Bacteroidota</taxon>
        <taxon>Cytophagia</taxon>
        <taxon>Cytophagales</taxon>
        <taxon>Flammeovirgaceae</taxon>
        <taxon>Flammeovirga</taxon>
    </lineage>
</organism>
<dbReference type="Pfam" id="PF02493">
    <property type="entry name" value="MORN"/>
    <property type="match status" value="3"/>
</dbReference>
<name>A0A1S1YZ38_FLAPC</name>
<proteinExistence type="predicted"/>
<keyword evidence="3" id="KW-0968">Cytoplasmic vesicle</keyword>
<dbReference type="FunFam" id="2.20.110.10:FF:000002">
    <property type="entry name" value="Phosphatidylinositol 4-phosphate 5-kinase 8"/>
    <property type="match status" value="1"/>
</dbReference>
<reference evidence="6 7" key="1">
    <citation type="journal article" date="2012" name="Int. J. Syst. Evol. Microbiol.">
        <title>Flammeovirga pacifica sp. nov., isolated from deep-sea sediment.</title>
        <authorList>
            <person name="Xu H."/>
            <person name="Fu Y."/>
            <person name="Yang N."/>
            <person name="Ding Z."/>
            <person name="Lai Q."/>
            <person name="Zeng R."/>
        </authorList>
    </citation>
    <scope>NUCLEOTIDE SEQUENCE [LARGE SCALE GENOMIC DNA]</scope>
    <source>
        <strain evidence="7">DSM 24597 / LMG 26175 / WPAGA1</strain>
    </source>
</reference>
<evidence type="ECO:0000256" key="2">
    <source>
        <dbReference type="ARBA" id="ARBA00022737"/>
    </source>
</evidence>
<dbReference type="OrthoDB" id="1173761at2"/>
<evidence type="ECO:0000313" key="6">
    <source>
        <dbReference type="EMBL" id="OHX66267.1"/>
    </source>
</evidence>
<dbReference type="InterPro" id="IPR003409">
    <property type="entry name" value="MORN"/>
</dbReference>
<comment type="function">
    <text evidence="5">Assembles a suppression complex (suppresome) by tethering SIRT1 and MDM2 to regulate composite modifications of p53/TP53. Confers both deacetylation-mediated functional inactivation, by SIRT1, and ubiquitination-dependent degradation, by MDM2, of p53/TP53, promoting a proliferative and cell survival behaviors. May play a role in the regulation of spermatogenesis.</text>
</comment>
<dbReference type="GO" id="GO:0031410">
    <property type="term" value="C:cytoplasmic vesicle"/>
    <property type="evidence" value="ECO:0007669"/>
    <property type="project" value="UniProtKB-KW"/>
</dbReference>
<dbReference type="InterPro" id="IPR052472">
    <property type="entry name" value="MORN3"/>
</dbReference>
<evidence type="ECO:0000313" key="7">
    <source>
        <dbReference type="Proteomes" id="UP000179797"/>
    </source>
</evidence>
<evidence type="ECO:0000256" key="4">
    <source>
        <dbReference type="ARBA" id="ARBA00039854"/>
    </source>
</evidence>
<evidence type="ECO:0000256" key="5">
    <source>
        <dbReference type="ARBA" id="ARBA00045851"/>
    </source>
</evidence>
<evidence type="ECO:0000256" key="3">
    <source>
        <dbReference type="ARBA" id="ARBA00023329"/>
    </source>
</evidence>
<comment type="subcellular location">
    <subcellularLocation>
        <location evidence="1">Cytoplasmic vesicle</location>
        <location evidence="1">Secretory vesicle</location>
        <location evidence="1">Acrosome</location>
    </subcellularLocation>
</comment>